<dbReference type="PANTHER" id="PTHR45640:SF35">
    <property type="entry name" value="HEAT SHOCK PROTEIN HSP-12.2"/>
    <property type="match status" value="1"/>
</dbReference>
<dbReference type="Pfam" id="PF00011">
    <property type="entry name" value="HSP20"/>
    <property type="match status" value="1"/>
</dbReference>
<evidence type="ECO:0000313" key="4">
    <source>
        <dbReference type="EMBL" id="GMS89582.1"/>
    </source>
</evidence>
<dbReference type="CDD" id="cd06526">
    <property type="entry name" value="metazoan_ACD"/>
    <property type="match status" value="1"/>
</dbReference>
<gene>
    <name evidence="4" type="ORF">PENTCL1PPCAC_11757</name>
</gene>
<dbReference type="EMBL" id="BTSX01000003">
    <property type="protein sequence ID" value="GMS89582.1"/>
    <property type="molecule type" value="Genomic_DNA"/>
</dbReference>
<feature type="domain" description="SHSP" evidence="3">
    <location>
        <begin position="30"/>
        <end position="125"/>
    </location>
</feature>
<dbReference type="GO" id="GO:0042026">
    <property type="term" value="P:protein refolding"/>
    <property type="evidence" value="ECO:0007669"/>
    <property type="project" value="TreeGrafter"/>
</dbReference>
<name>A0AAV5T511_9BILA</name>
<dbReference type="GO" id="GO:0005737">
    <property type="term" value="C:cytoplasm"/>
    <property type="evidence" value="ECO:0007669"/>
    <property type="project" value="TreeGrafter"/>
</dbReference>
<dbReference type="GO" id="GO:0051082">
    <property type="term" value="F:unfolded protein binding"/>
    <property type="evidence" value="ECO:0007669"/>
    <property type="project" value="TreeGrafter"/>
</dbReference>
<dbReference type="GO" id="GO:0009408">
    <property type="term" value="P:response to heat"/>
    <property type="evidence" value="ECO:0007669"/>
    <property type="project" value="TreeGrafter"/>
</dbReference>
<dbReference type="Gene3D" id="2.60.40.790">
    <property type="match status" value="1"/>
</dbReference>
<feature type="non-terminal residue" evidence="4">
    <location>
        <position position="1"/>
    </location>
</feature>
<protein>
    <recommendedName>
        <fullName evidence="3">SHSP domain-containing protein</fullName>
    </recommendedName>
</protein>
<evidence type="ECO:0000313" key="5">
    <source>
        <dbReference type="Proteomes" id="UP001432027"/>
    </source>
</evidence>
<dbReference type="SUPFAM" id="SSF49764">
    <property type="entry name" value="HSP20-like chaperones"/>
    <property type="match status" value="1"/>
</dbReference>
<comment type="similarity">
    <text evidence="1 2">Belongs to the small heat shock protein (HSP20) family.</text>
</comment>
<dbReference type="InterPro" id="IPR008978">
    <property type="entry name" value="HSP20-like_chaperone"/>
</dbReference>
<dbReference type="Proteomes" id="UP001432027">
    <property type="component" value="Unassembled WGS sequence"/>
</dbReference>
<evidence type="ECO:0000256" key="2">
    <source>
        <dbReference type="RuleBase" id="RU003616"/>
    </source>
</evidence>
<comment type="caution">
    <text evidence="4">The sequence shown here is derived from an EMBL/GenBank/DDBJ whole genome shotgun (WGS) entry which is preliminary data.</text>
</comment>
<evidence type="ECO:0000259" key="3">
    <source>
        <dbReference type="PROSITE" id="PS01031"/>
    </source>
</evidence>
<sequence>SSLCELDRLLLNLRMTAVPVAHNWTADTWDWPLQGSDGVVRVTNTKEKFEVGLDVVFFTPNEIEVKVAGNELLINCRHEVRNDEFGSVSREIHRSYKLPSDVDASSLKSNLTNRGVLVITANKTA</sequence>
<dbReference type="InterPro" id="IPR002068">
    <property type="entry name" value="A-crystallin/Hsp20_dom"/>
</dbReference>
<organism evidence="4 5">
    <name type="scientific">Pristionchus entomophagus</name>
    <dbReference type="NCBI Taxonomy" id="358040"/>
    <lineage>
        <taxon>Eukaryota</taxon>
        <taxon>Metazoa</taxon>
        <taxon>Ecdysozoa</taxon>
        <taxon>Nematoda</taxon>
        <taxon>Chromadorea</taxon>
        <taxon>Rhabditida</taxon>
        <taxon>Rhabditina</taxon>
        <taxon>Diplogasteromorpha</taxon>
        <taxon>Diplogasteroidea</taxon>
        <taxon>Neodiplogasteridae</taxon>
        <taxon>Pristionchus</taxon>
    </lineage>
</organism>
<dbReference type="PRINTS" id="PR00299">
    <property type="entry name" value="ACRYSTALLIN"/>
</dbReference>
<dbReference type="PROSITE" id="PS01031">
    <property type="entry name" value="SHSP"/>
    <property type="match status" value="1"/>
</dbReference>
<evidence type="ECO:0000256" key="1">
    <source>
        <dbReference type="PROSITE-ProRule" id="PRU00285"/>
    </source>
</evidence>
<accession>A0AAV5T511</accession>
<dbReference type="PANTHER" id="PTHR45640">
    <property type="entry name" value="HEAT SHOCK PROTEIN HSP-12.2-RELATED"/>
    <property type="match status" value="1"/>
</dbReference>
<reference evidence="4" key="1">
    <citation type="submission" date="2023-10" db="EMBL/GenBank/DDBJ databases">
        <title>Genome assembly of Pristionchus species.</title>
        <authorList>
            <person name="Yoshida K."/>
            <person name="Sommer R.J."/>
        </authorList>
    </citation>
    <scope>NUCLEOTIDE SEQUENCE</scope>
    <source>
        <strain evidence="4">RS0144</strain>
    </source>
</reference>
<dbReference type="AlphaFoldDB" id="A0AAV5T511"/>
<keyword evidence="5" id="KW-1185">Reference proteome</keyword>
<proteinExistence type="inferred from homology"/>
<dbReference type="InterPro" id="IPR001436">
    <property type="entry name" value="Alpha-crystallin/sHSP_animal"/>
</dbReference>
<dbReference type="GO" id="GO:0005634">
    <property type="term" value="C:nucleus"/>
    <property type="evidence" value="ECO:0007669"/>
    <property type="project" value="TreeGrafter"/>
</dbReference>